<dbReference type="PROSITE" id="PS50837">
    <property type="entry name" value="NACHT"/>
    <property type="match status" value="1"/>
</dbReference>
<dbReference type="GO" id="GO:0009116">
    <property type="term" value="P:nucleoside metabolic process"/>
    <property type="evidence" value="ECO:0007669"/>
    <property type="project" value="InterPro"/>
</dbReference>
<dbReference type="PROSITE" id="PS50082">
    <property type="entry name" value="WD_REPEATS_2"/>
    <property type="match status" value="8"/>
</dbReference>
<proteinExistence type="predicted"/>
<name>A0AAV9WYG0_9PEZI</name>
<dbReference type="PRINTS" id="PR00320">
    <property type="entry name" value="GPROTEINBRPT"/>
</dbReference>
<keyword evidence="2" id="KW-0677">Repeat</keyword>
<comment type="caution">
    <text evidence="5">The sequence shown here is derived from an EMBL/GenBank/DDBJ whole genome shotgun (WGS) entry which is preliminary data.</text>
</comment>
<dbReference type="SUPFAM" id="SSF50978">
    <property type="entry name" value="WD40 repeat-like"/>
    <property type="match status" value="2"/>
</dbReference>
<dbReference type="InterPro" id="IPR019775">
    <property type="entry name" value="WD40_repeat_CS"/>
</dbReference>
<dbReference type="InterPro" id="IPR001680">
    <property type="entry name" value="WD40_rpt"/>
</dbReference>
<reference evidence="5 6" key="1">
    <citation type="submission" date="2019-10" db="EMBL/GenBank/DDBJ databases">
        <authorList>
            <person name="Palmer J.M."/>
        </authorList>
    </citation>
    <scope>NUCLEOTIDE SEQUENCE [LARGE SCALE GENOMIC DNA]</scope>
    <source>
        <strain evidence="5 6">TWF694</strain>
    </source>
</reference>
<dbReference type="Proteomes" id="UP001365542">
    <property type="component" value="Unassembled WGS sequence"/>
</dbReference>
<keyword evidence="1 3" id="KW-0853">WD repeat</keyword>
<dbReference type="InterPro" id="IPR027417">
    <property type="entry name" value="P-loop_NTPase"/>
</dbReference>
<dbReference type="Gene3D" id="3.40.50.1580">
    <property type="entry name" value="Nucleoside phosphorylase domain"/>
    <property type="match status" value="1"/>
</dbReference>
<feature type="repeat" description="WD" evidence="3">
    <location>
        <begin position="1054"/>
        <end position="1095"/>
    </location>
</feature>
<feature type="domain" description="NACHT" evidence="4">
    <location>
        <begin position="374"/>
        <end position="523"/>
    </location>
</feature>
<evidence type="ECO:0000313" key="6">
    <source>
        <dbReference type="Proteomes" id="UP001365542"/>
    </source>
</evidence>
<dbReference type="Gene3D" id="2.130.10.10">
    <property type="entry name" value="YVTN repeat-like/Quinoprotein amine dehydrogenase"/>
    <property type="match status" value="3"/>
</dbReference>
<evidence type="ECO:0000256" key="2">
    <source>
        <dbReference type="ARBA" id="ARBA00022737"/>
    </source>
</evidence>
<gene>
    <name evidence="5" type="ORF">TWF694_004183</name>
</gene>
<feature type="repeat" description="WD" evidence="3">
    <location>
        <begin position="1012"/>
        <end position="1053"/>
    </location>
</feature>
<dbReference type="PANTHER" id="PTHR44129">
    <property type="entry name" value="WD REPEAT-CONTAINING PROTEIN POP1"/>
    <property type="match status" value="1"/>
</dbReference>
<evidence type="ECO:0000256" key="3">
    <source>
        <dbReference type="PROSITE-ProRule" id="PRU00221"/>
    </source>
</evidence>
<dbReference type="SMART" id="SM00320">
    <property type="entry name" value="WD40"/>
    <property type="match status" value="11"/>
</dbReference>
<dbReference type="InterPro" id="IPR020472">
    <property type="entry name" value="WD40_PAC1"/>
</dbReference>
<feature type="repeat" description="WD" evidence="3">
    <location>
        <begin position="970"/>
        <end position="1003"/>
    </location>
</feature>
<feature type="repeat" description="WD" evidence="3">
    <location>
        <begin position="1099"/>
        <end position="1140"/>
    </location>
</feature>
<sequence length="1727" mass="191892">MGYQLDSDDYTIGWVCALPVELAAAISLLDERHLPLPQSEKDDNTYSFGRIGSCNVIIACLPKGEYGVTSAAKVITKMVGSFPSIEYGLMVGIAGGAPVLPKQDIRLGDVVVGVPERGYTGVVQYDFGKTVQEGQFVQTGILNKPATQFLTIVSAFEEESLRKGQNTNNEVSSIISKALKDEAVAQEFARPPNDGDRLFRADYDHPSGDVSCDRCETTNLEERNLRSDDEPHIHYGLIASGNQVMKHGMTRDTLARKHGVLCFEMEAAGLVDSLPTLVVRGICDYSDSHKSKQWQPYAALSAAAFAKALLLRLQPAVRNKESNQAQRFVLNIPIAAGAVFGSYADQHEPECLNGTRVDLIHQIMTWIDDPKGEKMLWLVGMAGTGKSTISRTVARKLDKNNNLAASFFFQRSQADRSSSKRFISTIASQLAGNYRSLRSSIQKGIQAYPDITTRALNEQFEKLILEPLSNINIGSSSARFVLLIDALDECEGKDDIKLIIHLLARLKDLETVDVRVFLTSRPDLPIYPTFHALPETTYKSIKLQEAPNVEQDISLLLRYELSKIREYHKLPEIRKTNQPSQKWPGEERTQLLIRMSIPLFIYAATLCRFINDEEYDPEERINKILGYQNDYKLSQLQRTYFPVLDGLISDPDPDKARTKLIIDRSRLVIGTIVTLVSPLSAVSLANMLSLSEGTVNSRLRRLHSVLVVPEDIHAPIRTFHLSFRDFLLDPSLRDESSFWVDEEESHKIIAERCIELMSGNLGLKRDLCELRYPGKMTSEIDARTIEKYLSPELQYACRYWVYHLRQSGQSLVDNDQVHTFLEEHLLHWLEATSLLNITSELMVAIDNLIYIIDTDNGQVISALVDDIKRFVLRNQRVIGLAPLQTYCSALFFLPKRSIVRCTFESQEISRPQKMPQIQDDWDDLLQTFSGHQRSVTSVAFSPDGKTLASASHDRTIRIWDVVTGINLTTLRGHKSVITCVAFSHDGKVLASGSKDKTIKIWDIALGIVRNTLTGHIGDVTSITFSSDAEKLVSGSDDKTARIWNFSTGVQLHILDGHEDEVFNIAFSSTGSKIFSASGDYMVRVWDAVTGEALDTYEYPVDHSLNACSIAISPGGKILALASWDRSTSVWDLEKRTILYTLYTCFASAVAFSPDGNILVSSDNNTIRTWDAVTGEAMAVLSGPTTSILTLVFSPDGKMLASGSEDKTVRVWNAMINPKHAQSPERYAWAWGQDSLDLPYANEKRMISQSVRSVAFSPDGTVLASADDSDKVTVWNTATGAVLGVLKAPKSNLSQVIFSPDGKLLASGDLHSVYEPVRIWDMTKGAVINILENHRSRVSCIVFSPDSKMVAAGFTSGRLEKIGLWSATGARVALHILEGHGSKVRGIVFSPDIKLLASASFDSTIRLWDITDGVILQRLANIPTFMAGNLQFSSDGKLVVYHGQFVKIEIANEGGEWNLLMSQLGCDTKWILFDSAEEEGDRIAVNDEWLTKDGEKLIWLPPEYRPKCSTGYKGTIALGYESGKVSFFTLEDSTYEGHISSVSESSTALTFMSEFIPEPASDGEILSESEPNHVDTDFTPAEEILVGPELDREVTPGPPDDRVIWAVPEPAFDARILSDPILNHIALAELKFESENILDSRLNRKTTPEFESDTESKSDWKTMVITAPIFGGELAFGSTSSLETIPDSDSDVKGTNYLQSFREFFTKWGVSLKSSRNRWREDSEALIF</sequence>
<organism evidence="5 6">
    <name type="scientific">Orbilia ellipsospora</name>
    <dbReference type="NCBI Taxonomy" id="2528407"/>
    <lineage>
        <taxon>Eukaryota</taxon>
        <taxon>Fungi</taxon>
        <taxon>Dikarya</taxon>
        <taxon>Ascomycota</taxon>
        <taxon>Pezizomycotina</taxon>
        <taxon>Orbiliomycetes</taxon>
        <taxon>Orbiliales</taxon>
        <taxon>Orbiliaceae</taxon>
        <taxon>Orbilia</taxon>
    </lineage>
</organism>
<feature type="repeat" description="WD" evidence="3">
    <location>
        <begin position="1180"/>
        <end position="1212"/>
    </location>
</feature>
<feature type="repeat" description="WD" evidence="3">
    <location>
        <begin position="928"/>
        <end position="969"/>
    </location>
</feature>
<dbReference type="InterPro" id="IPR035994">
    <property type="entry name" value="Nucleoside_phosphorylase_sf"/>
</dbReference>
<dbReference type="EMBL" id="JAVHJO010000014">
    <property type="protein sequence ID" value="KAK6528956.1"/>
    <property type="molecule type" value="Genomic_DNA"/>
</dbReference>
<evidence type="ECO:0000259" key="4">
    <source>
        <dbReference type="PROSITE" id="PS50837"/>
    </source>
</evidence>
<evidence type="ECO:0000313" key="5">
    <source>
        <dbReference type="EMBL" id="KAK6528956.1"/>
    </source>
</evidence>
<dbReference type="GO" id="GO:0003824">
    <property type="term" value="F:catalytic activity"/>
    <property type="evidence" value="ECO:0007669"/>
    <property type="project" value="InterPro"/>
</dbReference>
<dbReference type="PROSITE" id="PS00678">
    <property type="entry name" value="WD_REPEATS_1"/>
    <property type="match status" value="5"/>
</dbReference>
<feature type="repeat" description="WD" evidence="3">
    <location>
        <begin position="1376"/>
        <end position="1417"/>
    </location>
</feature>
<dbReference type="PROSITE" id="PS50294">
    <property type="entry name" value="WD_REPEATS_REGION"/>
    <property type="match status" value="6"/>
</dbReference>
<dbReference type="CDD" id="cd00200">
    <property type="entry name" value="WD40"/>
    <property type="match status" value="2"/>
</dbReference>
<accession>A0AAV9WYG0</accession>
<dbReference type="InterPro" id="IPR036322">
    <property type="entry name" value="WD40_repeat_dom_sf"/>
</dbReference>
<evidence type="ECO:0000256" key="1">
    <source>
        <dbReference type="ARBA" id="ARBA00022574"/>
    </source>
</evidence>
<dbReference type="InterPro" id="IPR050349">
    <property type="entry name" value="WD_LIS1/nudF_dynein_reg"/>
</dbReference>
<dbReference type="Gene3D" id="3.40.50.300">
    <property type="entry name" value="P-loop containing nucleotide triphosphate hydrolases"/>
    <property type="match status" value="1"/>
</dbReference>
<dbReference type="InterPro" id="IPR056884">
    <property type="entry name" value="NPHP3-like_N"/>
</dbReference>
<dbReference type="InterPro" id="IPR007111">
    <property type="entry name" value="NACHT_NTPase"/>
</dbReference>
<protein>
    <recommendedName>
        <fullName evidence="4">NACHT domain-containing protein</fullName>
    </recommendedName>
</protein>
<dbReference type="InterPro" id="IPR015943">
    <property type="entry name" value="WD40/YVTN_repeat-like_dom_sf"/>
</dbReference>
<feature type="repeat" description="WD" evidence="3">
    <location>
        <begin position="1247"/>
        <end position="1284"/>
    </location>
</feature>
<keyword evidence="6" id="KW-1185">Reference proteome</keyword>
<dbReference type="Pfam" id="PF24883">
    <property type="entry name" value="NPHP3_N"/>
    <property type="match status" value="1"/>
</dbReference>
<dbReference type="Pfam" id="PF00400">
    <property type="entry name" value="WD40"/>
    <property type="match status" value="10"/>
</dbReference>
<dbReference type="SUPFAM" id="SSF53167">
    <property type="entry name" value="Purine and uridine phosphorylases"/>
    <property type="match status" value="1"/>
</dbReference>
<dbReference type="SUPFAM" id="SSF52540">
    <property type="entry name" value="P-loop containing nucleoside triphosphate hydrolases"/>
    <property type="match status" value="1"/>
</dbReference>